<gene>
    <name evidence="1" type="ORF">DBT_0447</name>
</gene>
<evidence type="ECO:0008006" key="3">
    <source>
        <dbReference type="Google" id="ProtNLM"/>
    </source>
</evidence>
<comment type="caution">
    <text evidence="1">The sequence shown here is derived from an EMBL/GenBank/DDBJ whole genome shotgun (WGS) entry which is preliminary data.</text>
</comment>
<sequence length="62" mass="6973">MDIQQGLLQIMTPVFEPGFSDSSYGFRPNRSAHDAVEADEGVCETRIQCSGRYGYLEVLRQC</sequence>
<evidence type="ECO:0000313" key="1">
    <source>
        <dbReference type="EMBL" id="OCC15985.1"/>
    </source>
</evidence>
<dbReference type="AlphaFoldDB" id="A0A1B9F850"/>
<accession>A0A1B9F850</accession>
<dbReference type="EMBL" id="MAGO01000002">
    <property type="protein sequence ID" value="OCC15985.1"/>
    <property type="molecule type" value="Genomic_DNA"/>
</dbReference>
<dbReference type="PATRIC" id="fig|1156395.6.peg.451"/>
<dbReference type="Proteomes" id="UP000093080">
    <property type="component" value="Unassembled WGS sequence"/>
</dbReference>
<organism evidence="1 2">
    <name type="scientific">Dissulfuribacter thermophilus</name>
    <dbReference type="NCBI Taxonomy" id="1156395"/>
    <lineage>
        <taxon>Bacteria</taxon>
        <taxon>Pseudomonadati</taxon>
        <taxon>Thermodesulfobacteriota</taxon>
        <taxon>Dissulfuribacteria</taxon>
        <taxon>Dissulfuribacterales</taxon>
        <taxon>Dissulfuribacteraceae</taxon>
        <taxon>Dissulfuribacter</taxon>
    </lineage>
</organism>
<name>A0A1B9F850_9BACT</name>
<reference evidence="1 2" key="1">
    <citation type="submission" date="2016-06" db="EMBL/GenBank/DDBJ databases">
        <title>Respiratory ammonification of nitrate coupled to the oxidation of elemental sulfur in deep-sea autotrophic thermophilic bacteria.</title>
        <authorList>
            <person name="Slobodkina G.B."/>
            <person name="Mardanov A.V."/>
            <person name="Ravin N.V."/>
            <person name="Frolova A.A."/>
            <person name="Viryasiv M.B."/>
            <person name="Chernyh N.A."/>
            <person name="Bonch-Osmolovskaya E.A."/>
            <person name="Slobodkin A.I."/>
        </authorList>
    </citation>
    <scope>NUCLEOTIDE SEQUENCE [LARGE SCALE GENOMIC DNA]</scope>
    <source>
        <strain evidence="1 2">S69</strain>
    </source>
</reference>
<evidence type="ECO:0000313" key="2">
    <source>
        <dbReference type="Proteomes" id="UP000093080"/>
    </source>
</evidence>
<proteinExistence type="predicted"/>
<keyword evidence="2" id="KW-1185">Reference proteome</keyword>
<protein>
    <recommendedName>
        <fullName evidence="3">Retron-type RNA-directed DNA polymerase</fullName>
    </recommendedName>
</protein>
<dbReference type="STRING" id="1156395.DBT_0447"/>